<protein>
    <submittedName>
        <fullName evidence="3">tRNA (Cmo5U34)-methyltransferase</fullName>
    </submittedName>
</protein>
<dbReference type="Gene3D" id="3.40.50.150">
    <property type="entry name" value="Vaccinia Virus protein VP39"/>
    <property type="match status" value="1"/>
</dbReference>
<feature type="domain" description="Methyltransferase" evidence="2">
    <location>
        <begin position="72"/>
        <end position="165"/>
    </location>
</feature>
<dbReference type="Pfam" id="PF13649">
    <property type="entry name" value="Methyltransf_25"/>
    <property type="match status" value="1"/>
</dbReference>
<evidence type="ECO:0000256" key="1">
    <source>
        <dbReference type="ARBA" id="ARBA00022679"/>
    </source>
</evidence>
<dbReference type="RefSeq" id="WP_132084149.1">
    <property type="nucleotide sequence ID" value="NZ_SLUK01000003.1"/>
</dbReference>
<accession>A0A9X8UJQ3</accession>
<dbReference type="InterPro" id="IPR029063">
    <property type="entry name" value="SAM-dependent_MTases_sf"/>
</dbReference>
<name>A0A9X8UJQ3_9FIRM</name>
<organism evidence="3 4">
    <name type="scientific">Harryflintia acetispora</name>
    <dbReference type="NCBI Taxonomy" id="1849041"/>
    <lineage>
        <taxon>Bacteria</taxon>
        <taxon>Bacillati</taxon>
        <taxon>Bacillota</taxon>
        <taxon>Clostridia</taxon>
        <taxon>Eubacteriales</taxon>
        <taxon>Oscillospiraceae</taxon>
        <taxon>Harryflintia</taxon>
    </lineage>
</organism>
<dbReference type="PANTHER" id="PTHR43861">
    <property type="entry name" value="TRANS-ACONITATE 2-METHYLTRANSFERASE-RELATED"/>
    <property type="match status" value="1"/>
</dbReference>
<proteinExistence type="predicted"/>
<keyword evidence="4" id="KW-1185">Reference proteome</keyword>
<dbReference type="AlphaFoldDB" id="A0A9X8UJQ3"/>
<dbReference type="EMBL" id="SLUK01000003">
    <property type="protein sequence ID" value="TCL43997.1"/>
    <property type="molecule type" value="Genomic_DNA"/>
</dbReference>
<dbReference type="InterPro" id="IPR041698">
    <property type="entry name" value="Methyltransf_25"/>
</dbReference>
<gene>
    <name evidence="3" type="ORF">EDD78_10334</name>
</gene>
<evidence type="ECO:0000313" key="3">
    <source>
        <dbReference type="EMBL" id="TCL43997.1"/>
    </source>
</evidence>
<dbReference type="CDD" id="cd02440">
    <property type="entry name" value="AdoMet_MTases"/>
    <property type="match status" value="1"/>
</dbReference>
<dbReference type="SUPFAM" id="SSF53335">
    <property type="entry name" value="S-adenosyl-L-methionine-dependent methyltransferases"/>
    <property type="match status" value="1"/>
</dbReference>
<evidence type="ECO:0000259" key="2">
    <source>
        <dbReference type="Pfam" id="PF13649"/>
    </source>
</evidence>
<dbReference type="PANTHER" id="PTHR43861:SF6">
    <property type="entry name" value="METHYLTRANSFERASE TYPE 11"/>
    <property type="match status" value="1"/>
</dbReference>
<comment type="caution">
    <text evidence="3">The sequence shown here is derived from an EMBL/GenBank/DDBJ whole genome shotgun (WGS) entry which is preliminary data.</text>
</comment>
<reference evidence="3 4" key="1">
    <citation type="submission" date="2019-03" db="EMBL/GenBank/DDBJ databases">
        <title>Genomic Encyclopedia of Type Strains, Phase IV (KMG-IV): sequencing the most valuable type-strain genomes for metagenomic binning, comparative biology and taxonomic classification.</title>
        <authorList>
            <person name="Goeker M."/>
        </authorList>
    </citation>
    <scope>NUCLEOTIDE SEQUENCE [LARGE SCALE GENOMIC DNA]</scope>
    <source>
        <strain evidence="3 4">DSM 100433</strain>
    </source>
</reference>
<sequence>MLESKVRTPQEQEAYLKELREWLSSVREEAPEEMADFFHNRIGIYEDRHLGRWAKEYEHIADYFPGDPRSLLDIGCGTGLELASVFRRFDQIEVTGIDLSGTMLGKLREKYPGRRITLIQADYFAYPLGEERFGAALSFETLHHFKPDKKQALYEKLCRAIKRRGCYLECDYVACCDEEERLCLEGYEYRRQKFGIPPGQFVHIDIPLTLEHQLTLLKNAGFQKAEALYENRGTVIIRAKK</sequence>
<keyword evidence="1" id="KW-0808">Transferase</keyword>
<evidence type="ECO:0000313" key="4">
    <source>
        <dbReference type="Proteomes" id="UP000294682"/>
    </source>
</evidence>
<dbReference type="Proteomes" id="UP000294682">
    <property type="component" value="Unassembled WGS sequence"/>
</dbReference>
<dbReference type="GO" id="GO:0016740">
    <property type="term" value="F:transferase activity"/>
    <property type="evidence" value="ECO:0007669"/>
    <property type="project" value="UniProtKB-KW"/>
</dbReference>